<dbReference type="AlphaFoldDB" id="A0A7Z0I0X3"/>
<evidence type="ECO:0000256" key="3">
    <source>
        <dbReference type="ARBA" id="ARBA00022801"/>
    </source>
</evidence>
<dbReference type="PANTHER" id="PTHR21581">
    <property type="entry name" value="D-ALANYL-D-ALANINE CARBOXYPEPTIDASE"/>
    <property type="match status" value="1"/>
</dbReference>
<name>A0A7Z0I0X3_9RHOB</name>
<evidence type="ECO:0000256" key="2">
    <source>
        <dbReference type="ARBA" id="ARBA00022729"/>
    </source>
</evidence>
<feature type="signal peptide" evidence="11">
    <location>
        <begin position="1"/>
        <end position="26"/>
    </location>
</feature>
<dbReference type="GO" id="GO:0071555">
    <property type="term" value="P:cell wall organization"/>
    <property type="evidence" value="ECO:0007669"/>
    <property type="project" value="UniProtKB-KW"/>
</dbReference>
<sequence length="599" mass="63010">MAVMRGFACLAAFAISLFLASGVAYGAPYAAMVMDARDGRVIFARNHDTRLHPASLTKMMTLYIAFEAVKHGEISLDTPVRISSNAANTPCSCLGVRAGQSIALRYLIRAAALRSGNDAATAIAEAISGSEAAFAERMTRTARAMGMENTTFRNAHGLTAQGHLSTARDMTILGRQLYFDFPQYYNIFARRSDHAGIATVPNTNRRLLDAYRGADGIKTGYTRAAGFNLTASAERNGVRIIATMFGGSSGAARNAHVAELLDMGFARAQTRVATRAPATPAYQGGRAVASGQTQGTGDRPAPDRTVRLQTTVSSSPRPLPRPAAEPAEEMLLALQQSVGQAVSELASTAEPERTPVATEEGIALAELPVTPPVRPETLLAEAAPDTQETPAVDEDVQLALAAAAGFSTATAEDIAALEDDGRLSAPDQDHTDAIDSAIAMAGTSDEAHVEPVAASFAPAAAALRPEPRPADMASTDGPAPNAMIQLTSMNDDATDDRAQVAMVTEAAAAGGSEIVSRVSTSSGRVWGVSLGRFNSRHEAERILIQTALSEAVALENGLRRVRQQSGGFEASFAGLTRDEADMACRRMSARQRTCFMVAP</sequence>
<evidence type="ECO:0000313" key="14">
    <source>
        <dbReference type="Proteomes" id="UP000529417"/>
    </source>
</evidence>
<dbReference type="GO" id="GO:0006508">
    <property type="term" value="P:proteolysis"/>
    <property type="evidence" value="ECO:0007669"/>
    <property type="project" value="InterPro"/>
</dbReference>
<dbReference type="GO" id="GO:0009252">
    <property type="term" value="P:peptidoglycan biosynthetic process"/>
    <property type="evidence" value="ECO:0007669"/>
    <property type="project" value="UniProtKB-KW"/>
</dbReference>
<feature type="region of interest" description="Disordered" evidence="10">
    <location>
        <begin position="276"/>
        <end position="323"/>
    </location>
</feature>
<keyword evidence="6" id="KW-0961">Cell wall biogenesis/degradation</keyword>
<dbReference type="InterPro" id="IPR018044">
    <property type="entry name" value="Peptidase_S11"/>
</dbReference>
<keyword evidence="5" id="KW-0573">Peptidoglycan synthesis</keyword>
<dbReference type="InterPro" id="IPR001967">
    <property type="entry name" value="Peptidase_S11_N"/>
</dbReference>
<dbReference type="Proteomes" id="UP000529417">
    <property type="component" value="Unassembled WGS sequence"/>
</dbReference>
<evidence type="ECO:0000256" key="9">
    <source>
        <dbReference type="RuleBase" id="RU004016"/>
    </source>
</evidence>
<dbReference type="Pfam" id="PF00768">
    <property type="entry name" value="Peptidase_S11"/>
    <property type="match status" value="1"/>
</dbReference>
<dbReference type="PRINTS" id="PR00725">
    <property type="entry name" value="DADACBPTASE1"/>
</dbReference>
<evidence type="ECO:0000313" key="13">
    <source>
        <dbReference type="EMBL" id="NYS25906.1"/>
    </source>
</evidence>
<comment type="similarity">
    <text evidence="1 9">Belongs to the peptidase S11 family.</text>
</comment>
<feature type="active site" evidence="7">
    <location>
        <position position="115"/>
    </location>
</feature>
<feature type="active site" description="Proton acceptor" evidence="7">
    <location>
        <position position="58"/>
    </location>
</feature>
<feature type="chain" id="PRO_5030597983" evidence="11">
    <location>
        <begin position="27"/>
        <end position="599"/>
    </location>
</feature>
<gene>
    <name evidence="13" type="ORF">HUK65_12985</name>
</gene>
<keyword evidence="3 13" id="KW-0378">Hydrolase</keyword>
<dbReference type="PANTHER" id="PTHR21581:SF6">
    <property type="entry name" value="TRAFFICKING PROTEIN PARTICLE COMPLEX SUBUNIT 12"/>
    <property type="match status" value="1"/>
</dbReference>
<evidence type="ECO:0000256" key="6">
    <source>
        <dbReference type="ARBA" id="ARBA00023316"/>
    </source>
</evidence>
<dbReference type="GO" id="GO:0009002">
    <property type="term" value="F:serine-type D-Ala-D-Ala carboxypeptidase activity"/>
    <property type="evidence" value="ECO:0007669"/>
    <property type="project" value="InterPro"/>
</dbReference>
<feature type="domain" description="Peptidase S11 D-alanyl-D-alanine carboxypeptidase A N-terminal" evidence="12">
    <location>
        <begin position="30"/>
        <end position="247"/>
    </location>
</feature>
<reference evidence="13 14" key="1">
    <citation type="journal article" date="2000" name="Arch. Microbiol.">
        <title>Rhodobaca bogoriensis gen. nov. and sp. nov., an alkaliphilic purple nonsulfur bacterium from African Rift Valley soda lakes.</title>
        <authorList>
            <person name="Milford A.D."/>
            <person name="Achenbach L.A."/>
            <person name="Jung D.O."/>
            <person name="Madigan M.T."/>
        </authorList>
    </citation>
    <scope>NUCLEOTIDE SEQUENCE [LARGE SCALE GENOMIC DNA]</scope>
    <source>
        <strain evidence="13 14">2376</strain>
    </source>
</reference>
<evidence type="ECO:0000256" key="8">
    <source>
        <dbReference type="PIRSR" id="PIRSR618044-2"/>
    </source>
</evidence>
<comment type="caution">
    <text evidence="13">The sequence shown here is derived from an EMBL/GenBank/DDBJ whole genome shotgun (WGS) entry which is preliminary data.</text>
</comment>
<evidence type="ECO:0000256" key="7">
    <source>
        <dbReference type="PIRSR" id="PIRSR618044-1"/>
    </source>
</evidence>
<dbReference type="InterPro" id="IPR012338">
    <property type="entry name" value="Beta-lactam/transpept-like"/>
</dbReference>
<dbReference type="Gene3D" id="3.40.710.10">
    <property type="entry name" value="DD-peptidase/beta-lactamase superfamily"/>
    <property type="match status" value="1"/>
</dbReference>
<keyword evidence="4" id="KW-0133">Cell shape</keyword>
<accession>A0A7Z0I0X3</accession>
<keyword evidence="14" id="KW-1185">Reference proteome</keyword>
<proteinExistence type="inferred from homology"/>
<dbReference type="SUPFAM" id="SSF56601">
    <property type="entry name" value="beta-lactamase/transpeptidase-like"/>
    <property type="match status" value="1"/>
</dbReference>
<dbReference type="GO" id="GO:0008360">
    <property type="term" value="P:regulation of cell shape"/>
    <property type="evidence" value="ECO:0007669"/>
    <property type="project" value="UniProtKB-KW"/>
</dbReference>
<evidence type="ECO:0000256" key="10">
    <source>
        <dbReference type="SAM" id="MobiDB-lite"/>
    </source>
</evidence>
<protein>
    <submittedName>
        <fullName evidence="13">Serine hydrolase</fullName>
    </submittedName>
</protein>
<feature type="binding site" evidence="8">
    <location>
        <position position="218"/>
    </location>
    <ligand>
        <name>substrate</name>
    </ligand>
</feature>
<evidence type="ECO:0000259" key="12">
    <source>
        <dbReference type="Pfam" id="PF00768"/>
    </source>
</evidence>
<evidence type="ECO:0000256" key="5">
    <source>
        <dbReference type="ARBA" id="ARBA00022984"/>
    </source>
</evidence>
<feature type="active site" description="Acyl-ester intermediate" evidence="7">
    <location>
        <position position="55"/>
    </location>
</feature>
<evidence type="ECO:0000256" key="11">
    <source>
        <dbReference type="SAM" id="SignalP"/>
    </source>
</evidence>
<organism evidence="13 14">
    <name type="scientific">Rhabdonatronobacter sediminivivens</name>
    <dbReference type="NCBI Taxonomy" id="2743469"/>
    <lineage>
        <taxon>Bacteria</taxon>
        <taxon>Pseudomonadati</taxon>
        <taxon>Pseudomonadota</taxon>
        <taxon>Alphaproteobacteria</taxon>
        <taxon>Rhodobacterales</taxon>
        <taxon>Paracoccaceae</taxon>
        <taxon>Rhabdonatronobacter</taxon>
    </lineage>
</organism>
<evidence type="ECO:0000256" key="1">
    <source>
        <dbReference type="ARBA" id="ARBA00007164"/>
    </source>
</evidence>
<keyword evidence="2 11" id="KW-0732">Signal</keyword>
<dbReference type="EMBL" id="JACBXS010000027">
    <property type="protein sequence ID" value="NYS25906.1"/>
    <property type="molecule type" value="Genomic_DNA"/>
</dbReference>
<evidence type="ECO:0000256" key="4">
    <source>
        <dbReference type="ARBA" id="ARBA00022960"/>
    </source>
</evidence>